<dbReference type="Gene3D" id="3.10.580.10">
    <property type="entry name" value="CBS-domain"/>
    <property type="match status" value="1"/>
</dbReference>
<dbReference type="InterPro" id="IPR045095">
    <property type="entry name" value="ACDP"/>
</dbReference>
<dbReference type="KEGG" id="mng:MNEG_1447"/>
<reference evidence="5 6" key="1">
    <citation type="journal article" date="2013" name="BMC Genomics">
        <title>Reconstruction of the lipid metabolism for the microalga Monoraphidium neglectum from its genome sequence reveals characteristics suitable for biofuel production.</title>
        <authorList>
            <person name="Bogen C."/>
            <person name="Al-Dilaimi A."/>
            <person name="Albersmeier A."/>
            <person name="Wichmann J."/>
            <person name="Grundmann M."/>
            <person name="Rupp O."/>
            <person name="Lauersen K.J."/>
            <person name="Blifernez-Klassen O."/>
            <person name="Kalinowski J."/>
            <person name="Goesmann A."/>
            <person name="Mussgnug J.H."/>
            <person name="Kruse O."/>
        </authorList>
    </citation>
    <scope>NUCLEOTIDE SEQUENCE [LARGE SCALE GENOMIC DNA]</scope>
    <source>
        <strain evidence="5 6">SAG 48.87</strain>
    </source>
</reference>
<dbReference type="Proteomes" id="UP000054498">
    <property type="component" value="Unassembled WGS sequence"/>
</dbReference>
<feature type="domain" description="CNNM transmembrane" evidence="4">
    <location>
        <begin position="17"/>
        <end position="200"/>
    </location>
</feature>
<feature type="transmembrane region" description="Helical" evidence="3">
    <location>
        <begin position="106"/>
        <end position="124"/>
    </location>
</feature>
<dbReference type="GeneID" id="25732035"/>
<dbReference type="EMBL" id="KK100364">
    <property type="protein sequence ID" value="KIZ06500.1"/>
    <property type="molecule type" value="Genomic_DNA"/>
</dbReference>
<keyword evidence="2 3" id="KW-0812">Transmembrane</keyword>
<evidence type="ECO:0000256" key="3">
    <source>
        <dbReference type="SAM" id="Phobius"/>
    </source>
</evidence>
<dbReference type="AlphaFoldDB" id="A0A0D2MVD7"/>
<dbReference type="InterPro" id="IPR046342">
    <property type="entry name" value="CBS_dom_sf"/>
</dbReference>
<evidence type="ECO:0000256" key="1">
    <source>
        <dbReference type="ARBA" id="ARBA00022737"/>
    </source>
</evidence>
<dbReference type="InterPro" id="IPR002550">
    <property type="entry name" value="CNNM"/>
</dbReference>
<dbReference type="GO" id="GO:0010960">
    <property type="term" value="P:magnesium ion homeostasis"/>
    <property type="evidence" value="ECO:0007669"/>
    <property type="project" value="InterPro"/>
</dbReference>
<sequence length="456" mass="48503">MSEWLRPLQLERQHHLLPGEWWALASVCFGLVVFAGLMSGLTLGLMSLDAVDMEVLKRSGTDAEKRYAARIIPVIANEHFLLVTLLLCNAAAAEALPLFLDRLADPLTAVLLSTTVVLVFGEVLPQAVCSRYGLMIGANSAWFVRLLMAIAAPLAWPVGKLLDILLGGEHTALFRRAQLKALVGLHGEEEGLGGTLSVDEISIISGALDLTHKTAWTAMTPLDKVFMLPVERPLDEACLQDILSRGHSRVPVYTAADRHAVVGLILAKELVLVDPAEKLTVGQLPMRTLPRLSAATPLYDMLKLFEAGGSHMALLVRQDTGAHGPGQGPRGAPGSGSIARARSGLIVSGDSAYIIQAADAAGNMSALGPADGGESWAPPGGWGDTCEGDAVGIITIEDVIEELLGAEIVDETDLFVDNQQTSRVDAGELSKSLPARLRKVRPGPIGHPLQWESLPP</sequence>
<name>A0A0D2MVD7_9CHLO</name>
<dbReference type="RefSeq" id="XP_013905519.1">
    <property type="nucleotide sequence ID" value="XM_014050065.1"/>
</dbReference>
<feature type="transmembrane region" description="Helical" evidence="3">
    <location>
        <begin position="136"/>
        <end position="156"/>
    </location>
</feature>
<accession>A0A0D2MVD7</accession>
<evidence type="ECO:0000313" key="6">
    <source>
        <dbReference type="Proteomes" id="UP000054498"/>
    </source>
</evidence>
<dbReference type="PROSITE" id="PS51846">
    <property type="entry name" value="CNNM"/>
    <property type="match status" value="1"/>
</dbReference>
<keyword evidence="2 3" id="KW-1133">Transmembrane helix</keyword>
<evidence type="ECO:0000256" key="2">
    <source>
        <dbReference type="PROSITE-ProRule" id="PRU01193"/>
    </source>
</evidence>
<dbReference type="GO" id="GO:0016020">
    <property type="term" value="C:membrane"/>
    <property type="evidence" value="ECO:0007669"/>
    <property type="project" value="UniProtKB-UniRule"/>
</dbReference>
<proteinExistence type="predicted"/>
<organism evidence="5 6">
    <name type="scientific">Monoraphidium neglectum</name>
    <dbReference type="NCBI Taxonomy" id="145388"/>
    <lineage>
        <taxon>Eukaryota</taxon>
        <taxon>Viridiplantae</taxon>
        <taxon>Chlorophyta</taxon>
        <taxon>core chlorophytes</taxon>
        <taxon>Chlorophyceae</taxon>
        <taxon>CS clade</taxon>
        <taxon>Sphaeropleales</taxon>
        <taxon>Selenastraceae</taxon>
        <taxon>Monoraphidium</taxon>
    </lineage>
</organism>
<dbReference type="PANTHER" id="PTHR12064">
    <property type="entry name" value="METAL TRANSPORTER CNNM"/>
    <property type="match status" value="1"/>
</dbReference>
<dbReference type="Pfam" id="PF01595">
    <property type="entry name" value="CNNM"/>
    <property type="match status" value="1"/>
</dbReference>
<evidence type="ECO:0000313" key="5">
    <source>
        <dbReference type="EMBL" id="KIZ06500.1"/>
    </source>
</evidence>
<evidence type="ECO:0000259" key="4">
    <source>
        <dbReference type="PROSITE" id="PS51846"/>
    </source>
</evidence>
<dbReference type="GO" id="GO:0030026">
    <property type="term" value="P:intracellular manganese ion homeostasis"/>
    <property type="evidence" value="ECO:0007669"/>
    <property type="project" value="TreeGrafter"/>
</dbReference>
<keyword evidence="2 3" id="KW-0472">Membrane</keyword>
<dbReference type="STRING" id="145388.A0A0D2MVD7"/>
<keyword evidence="6" id="KW-1185">Reference proteome</keyword>
<feature type="transmembrane region" description="Helical" evidence="3">
    <location>
        <begin position="20"/>
        <end position="48"/>
    </location>
</feature>
<dbReference type="GO" id="GO:0005737">
    <property type="term" value="C:cytoplasm"/>
    <property type="evidence" value="ECO:0007669"/>
    <property type="project" value="TreeGrafter"/>
</dbReference>
<dbReference type="PANTHER" id="PTHR12064:SF97">
    <property type="entry name" value="METAL TRANSPORTER CNNM-5"/>
    <property type="match status" value="1"/>
</dbReference>
<dbReference type="OrthoDB" id="5353557at2759"/>
<protein>
    <recommendedName>
        <fullName evidence="4">CNNM transmembrane domain-containing protein</fullName>
    </recommendedName>
</protein>
<keyword evidence="1" id="KW-0677">Repeat</keyword>
<gene>
    <name evidence="5" type="ORF">MNEG_1447</name>
</gene>
<dbReference type="SUPFAM" id="SSF54631">
    <property type="entry name" value="CBS-domain pair"/>
    <property type="match status" value="1"/>
</dbReference>